<dbReference type="InterPro" id="IPR033473">
    <property type="entry name" value="Atos-like_C"/>
</dbReference>
<evidence type="ECO:0000259" key="7">
    <source>
        <dbReference type="SMART" id="SM01177"/>
    </source>
</evidence>
<dbReference type="Pfam" id="PF13915">
    <property type="entry name" value="DUF4210"/>
    <property type="match status" value="1"/>
</dbReference>
<comment type="similarity">
    <text evidence="3">Belongs to the ATOS family.</text>
</comment>
<evidence type="ECO:0000256" key="4">
    <source>
        <dbReference type="ARBA" id="ARBA00037191"/>
    </source>
</evidence>
<protein>
    <recommendedName>
        <fullName evidence="5">Atos homolog protein A</fullName>
    </recommendedName>
</protein>
<dbReference type="SMART" id="SM01177">
    <property type="entry name" value="DUF4210"/>
    <property type="match status" value="1"/>
</dbReference>
<accession>A0A8T2J5G6</accession>
<comment type="caution">
    <text evidence="8">The sequence shown here is derived from an EMBL/GenBank/DDBJ whole genome shotgun (WGS) entry which is preliminary data.</text>
</comment>
<dbReference type="PANTHER" id="PTHR13199:SF13">
    <property type="entry name" value="ATOS HOMOLOG PROTEIN A"/>
    <property type="match status" value="1"/>
</dbReference>
<gene>
    <name evidence="8" type="ORF">GDO86_006282</name>
</gene>
<keyword evidence="2" id="KW-0539">Nucleus</keyword>
<evidence type="ECO:0000256" key="5">
    <source>
        <dbReference type="ARBA" id="ARBA00040290"/>
    </source>
</evidence>
<evidence type="ECO:0000256" key="2">
    <source>
        <dbReference type="ARBA" id="ARBA00023242"/>
    </source>
</evidence>
<dbReference type="InterPro" id="IPR051506">
    <property type="entry name" value="ATOS_Transcription_Regulators"/>
</dbReference>
<feature type="domain" description="Atos-like conserved" evidence="7">
    <location>
        <begin position="764"/>
        <end position="822"/>
    </location>
</feature>
<dbReference type="Pfam" id="PF13889">
    <property type="entry name" value="Chromosome_seg"/>
    <property type="match status" value="1"/>
</dbReference>
<dbReference type="PANTHER" id="PTHR13199">
    <property type="entry name" value="GH03947P"/>
    <property type="match status" value="1"/>
</dbReference>
<proteinExistence type="inferred from homology"/>
<evidence type="ECO:0000256" key="1">
    <source>
        <dbReference type="ARBA" id="ARBA00004123"/>
    </source>
</evidence>
<dbReference type="OrthoDB" id="8625101at2759"/>
<keyword evidence="9" id="KW-1185">Reference proteome</keyword>
<feature type="region of interest" description="Disordered" evidence="6">
    <location>
        <begin position="439"/>
        <end position="465"/>
    </location>
</feature>
<dbReference type="Proteomes" id="UP000812440">
    <property type="component" value="Chromosome 3"/>
</dbReference>
<comment type="function">
    <text evidence="4">Transcription regulator that syncronizes transcriptional and translational programs to promote macrophage invasion of tissues.</text>
</comment>
<evidence type="ECO:0000256" key="3">
    <source>
        <dbReference type="ARBA" id="ARBA00034497"/>
    </source>
</evidence>
<organism evidence="8 9">
    <name type="scientific">Hymenochirus boettgeri</name>
    <name type="common">Congo dwarf clawed frog</name>
    <dbReference type="NCBI Taxonomy" id="247094"/>
    <lineage>
        <taxon>Eukaryota</taxon>
        <taxon>Metazoa</taxon>
        <taxon>Chordata</taxon>
        <taxon>Craniata</taxon>
        <taxon>Vertebrata</taxon>
        <taxon>Euteleostomi</taxon>
        <taxon>Amphibia</taxon>
        <taxon>Batrachia</taxon>
        <taxon>Anura</taxon>
        <taxon>Pipoidea</taxon>
        <taxon>Pipidae</taxon>
        <taxon>Pipinae</taxon>
        <taxon>Hymenochirus</taxon>
    </lineage>
</organism>
<sequence>MKPDRDSLDEFFEYEAEDFLVYLALLITEGRTPEHSVKGRTEGFHCPPAQSNQPGPNKHECSDKLAQCQQARKTRSEVALLWKNNIPIMVEVLLLPDCCYSDEGANSDANDLDDPALKQDALLLERWTLEPVPRQSGDRFIEEKTLLLAIRSFVFFSQLSAWLSVSHGAVPRNILYRVRAANGNLQLNFSHSPTEHIFPVPNVSHSVALKVSVQSLPRQSNYPVLNCSIHSSLGFYEKKMAPHDNRITQDSQGIGQHIAPGCQLTCTKENQTTGHEGLFQTRKNLSSDNSLVVKSSNLFSSADTVYTVGTSQSKLHCFNMNGNCKAIPQEPSVRNFKSFSLVGIPCNSHPTQPMEANPLIGSLIQERQEVIARIAQHLLQCDQSSSQLNSHTFRSHELNPISAKTFKNVCEDEKVQIKSKEKEILPTCSSNLDLTLTHKQNRQLKKTDTPINSTRPIPEFKTSPKPQARRKLFLLQSDEPLCNTYQIPVSKHSQFAGPLSNNNGKESTCNTHQRLDFTQSEISANKVICNSVSSSSNTNDRLCFNKHVSTEEKKQTDSSQNQQKDNFKYCSRKAGILRDPGVCQTEQVLCRPASNISESDHPNQLLSIENCINKDKVNIHYREPQDKLKIVHDENEDPKNCDCWTPGQRKCSGHCLQKFEQLKNTDQVAPVQPRHSSIWKKHTFRSLDGISTKAFHPCTGLPLLSSPVPQRKTQSGYFDLDTSLLQIKGLSTQRPHMCLATNDEAGATDRHLSSSAPPAPCLSLLGNFEESVLNYRFEPLGTVEGFTAEVGASGVFCPTHMTLPVKVSFYSVSDDNAPSPYMGNITLESLGKRGYRIPPSGTIQVTLFNPNKTVVKMFVVKYDLRDMPANHQTFLRQRTFSVPVRREKKGAVAEKTLWTEDRTLRYLIHLRFQSTRSGKIYLHRDVRLLFSRKSMEVDSGAAYELKSYIETPTNPQYSPRC</sequence>
<evidence type="ECO:0000256" key="6">
    <source>
        <dbReference type="SAM" id="MobiDB-lite"/>
    </source>
</evidence>
<feature type="region of interest" description="Disordered" evidence="6">
    <location>
        <begin position="36"/>
        <end position="61"/>
    </location>
</feature>
<evidence type="ECO:0000313" key="8">
    <source>
        <dbReference type="EMBL" id="KAG8440465.1"/>
    </source>
</evidence>
<comment type="subcellular location">
    <subcellularLocation>
        <location evidence="1">Nucleus</location>
    </subcellularLocation>
</comment>
<evidence type="ECO:0000313" key="9">
    <source>
        <dbReference type="Proteomes" id="UP000812440"/>
    </source>
</evidence>
<dbReference type="AlphaFoldDB" id="A0A8T2J5G6"/>
<dbReference type="InterPro" id="IPR025261">
    <property type="entry name" value="Atos-like_cons_dom"/>
</dbReference>
<dbReference type="GO" id="GO:0005634">
    <property type="term" value="C:nucleus"/>
    <property type="evidence" value="ECO:0007669"/>
    <property type="project" value="UniProtKB-SubCell"/>
</dbReference>
<name>A0A8T2J5G6_9PIPI</name>
<dbReference type="EMBL" id="JAACNH010000006">
    <property type="protein sequence ID" value="KAG8440465.1"/>
    <property type="molecule type" value="Genomic_DNA"/>
</dbReference>
<reference evidence="8" key="1">
    <citation type="thesis" date="2020" institute="ProQuest LLC" country="789 East Eisenhower Parkway, Ann Arbor, MI, USA">
        <title>Comparative Genomics and Chromosome Evolution.</title>
        <authorList>
            <person name="Mudd A.B."/>
        </authorList>
    </citation>
    <scope>NUCLEOTIDE SEQUENCE</scope>
    <source>
        <strain evidence="8">Female2</strain>
        <tissue evidence="8">Blood</tissue>
    </source>
</reference>